<evidence type="ECO:0000256" key="4">
    <source>
        <dbReference type="ARBA" id="ARBA00022692"/>
    </source>
</evidence>
<evidence type="ECO:0000256" key="3">
    <source>
        <dbReference type="ARBA" id="ARBA00022475"/>
    </source>
</evidence>
<evidence type="ECO:0000313" key="9">
    <source>
        <dbReference type="EMBL" id="RXZ71208.1"/>
    </source>
</evidence>
<dbReference type="Gene3D" id="1.10.3720.10">
    <property type="entry name" value="MetI-like"/>
    <property type="match status" value="1"/>
</dbReference>
<dbReference type="Pfam" id="PF00528">
    <property type="entry name" value="BPD_transp_1"/>
    <property type="match status" value="1"/>
</dbReference>
<gene>
    <name evidence="9" type="ORF">ESP51_08300</name>
</gene>
<dbReference type="PROSITE" id="PS50928">
    <property type="entry name" value="ABC_TM1"/>
    <property type="match status" value="1"/>
</dbReference>
<keyword evidence="5 7" id="KW-1133">Transmembrane helix</keyword>
<feature type="transmembrane region" description="Helical" evidence="7">
    <location>
        <begin position="237"/>
        <end position="259"/>
    </location>
</feature>
<feature type="transmembrane region" description="Helical" evidence="7">
    <location>
        <begin position="12"/>
        <end position="32"/>
    </location>
</feature>
<dbReference type="GO" id="GO:0055085">
    <property type="term" value="P:transmembrane transport"/>
    <property type="evidence" value="ECO:0007669"/>
    <property type="project" value="InterPro"/>
</dbReference>
<reference evidence="9 10" key="1">
    <citation type="submission" date="2019-01" db="EMBL/GenBank/DDBJ databases">
        <title>Agromyces.</title>
        <authorList>
            <person name="Li J."/>
        </authorList>
    </citation>
    <scope>NUCLEOTIDE SEQUENCE [LARGE SCALE GENOMIC DNA]</scope>
    <source>
        <strain evidence="9 10">DSM 15934</strain>
    </source>
</reference>
<evidence type="ECO:0000256" key="5">
    <source>
        <dbReference type="ARBA" id="ARBA00022989"/>
    </source>
</evidence>
<proteinExistence type="inferred from homology"/>
<evidence type="ECO:0000259" key="8">
    <source>
        <dbReference type="PROSITE" id="PS50928"/>
    </source>
</evidence>
<comment type="similarity">
    <text evidence="7">Belongs to the binding-protein-dependent transport system permease family.</text>
</comment>
<keyword evidence="10" id="KW-1185">Reference proteome</keyword>
<evidence type="ECO:0000256" key="2">
    <source>
        <dbReference type="ARBA" id="ARBA00022448"/>
    </source>
</evidence>
<feature type="transmembrane region" description="Helical" evidence="7">
    <location>
        <begin position="279"/>
        <end position="298"/>
    </location>
</feature>
<dbReference type="PANTHER" id="PTHR43163:SF3">
    <property type="entry name" value="PEPTIDE ABC TRANSPORTER PERMEASE PROTEIN"/>
    <property type="match status" value="1"/>
</dbReference>
<dbReference type="InterPro" id="IPR035906">
    <property type="entry name" value="MetI-like_sf"/>
</dbReference>
<protein>
    <submittedName>
        <fullName evidence="9">ABC transporter permease</fullName>
    </submittedName>
</protein>
<dbReference type="Proteomes" id="UP000293865">
    <property type="component" value="Unassembled WGS sequence"/>
</dbReference>
<dbReference type="InterPro" id="IPR045621">
    <property type="entry name" value="BPD_transp_1_N"/>
</dbReference>
<keyword evidence="3" id="KW-1003">Cell membrane</keyword>
<keyword evidence="6 7" id="KW-0472">Membrane</keyword>
<feature type="transmembrane region" description="Helical" evidence="7">
    <location>
        <begin position="97"/>
        <end position="121"/>
    </location>
</feature>
<organism evidence="9 10">
    <name type="scientific">Agromyces albus</name>
    <dbReference type="NCBI Taxonomy" id="205332"/>
    <lineage>
        <taxon>Bacteria</taxon>
        <taxon>Bacillati</taxon>
        <taxon>Actinomycetota</taxon>
        <taxon>Actinomycetes</taxon>
        <taxon>Micrococcales</taxon>
        <taxon>Microbacteriaceae</taxon>
        <taxon>Agromyces</taxon>
    </lineage>
</organism>
<feature type="transmembrane region" description="Helical" evidence="7">
    <location>
        <begin position="133"/>
        <end position="156"/>
    </location>
</feature>
<feature type="transmembrane region" description="Helical" evidence="7">
    <location>
        <begin position="176"/>
        <end position="198"/>
    </location>
</feature>
<keyword evidence="2 7" id="KW-0813">Transport</keyword>
<sequence>MVAFICRRLLSGVALVFVVSALTAFLIFAGGMDIARNILGTNATEEQVAQRAAELGLDRPAWQQYADWLGAALTGDLGRSYFSSEPVLQALSTRLPVTLSVVLTAVLVTAVLSAALGVLAAVRRGWVDRFVQLANVVVGAIPNFWLALVLVSVFALNLRLFPATGYVPFLESPAGWLLSITLPVASLVIGGLGAAMIVRSSVIDVLRLDFVRTLRSRGLSQREVLTKHVMRNAAPPFLTVMSLAFIGMFGGAVVIEKVFAIPGVGTLANNAAQRGDVPLVLGVVSVTVAVVVVVNLVIDILNGWLNPKVRVQ</sequence>
<evidence type="ECO:0000256" key="1">
    <source>
        <dbReference type="ARBA" id="ARBA00004651"/>
    </source>
</evidence>
<comment type="subcellular location">
    <subcellularLocation>
        <location evidence="1 7">Cell membrane</location>
        <topology evidence="1 7">Multi-pass membrane protein</topology>
    </subcellularLocation>
</comment>
<name>A0A4Q2KZQ0_9MICO</name>
<dbReference type="Pfam" id="PF19300">
    <property type="entry name" value="BPD_transp_1_N"/>
    <property type="match status" value="1"/>
</dbReference>
<dbReference type="InterPro" id="IPR000515">
    <property type="entry name" value="MetI-like"/>
</dbReference>
<comment type="caution">
    <text evidence="9">The sequence shown here is derived from an EMBL/GenBank/DDBJ whole genome shotgun (WGS) entry which is preliminary data.</text>
</comment>
<dbReference type="GO" id="GO:0005886">
    <property type="term" value="C:plasma membrane"/>
    <property type="evidence" value="ECO:0007669"/>
    <property type="project" value="UniProtKB-SubCell"/>
</dbReference>
<accession>A0A4Q2KZQ0</accession>
<dbReference type="OrthoDB" id="9778910at2"/>
<dbReference type="RefSeq" id="WP_129520439.1">
    <property type="nucleotide sequence ID" value="NZ_SDPN01000012.1"/>
</dbReference>
<dbReference type="PANTHER" id="PTHR43163">
    <property type="entry name" value="DIPEPTIDE TRANSPORT SYSTEM PERMEASE PROTEIN DPPB-RELATED"/>
    <property type="match status" value="1"/>
</dbReference>
<evidence type="ECO:0000256" key="6">
    <source>
        <dbReference type="ARBA" id="ARBA00023136"/>
    </source>
</evidence>
<feature type="domain" description="ABC transmembrane type-1" evidence="8">
    <location>
        <begin position="95"/>
        <end position="302"/>
    </location>
</feature>
<dbReference type="SUPFAM" id="SSF161098">
    <property type="entry name" value="MetI-like"/>
    <property type="match status" value="1"/>
</dbReference>
<dbReference type="EMBL" id="SDPN01000012">
    <property type="protein sequence ID" value="RXZ71208.1"/>
    <property type="molecule type" value="Genomic_DNA"/>
</dbReference>
<dbReference type="CDD" id="cd06261">
    <property type="entry name" value="TM_PBP2"/>
    <property type="match status" value="1"/>
</dbReference>
<evidence type="ECO:0000313" key="10">
    <source>
        <dbReference type="Proteomes" id="UP000293865"/>
    </source>
</evidence>
<evidence type="ECO:0000256" key="7">
    <source>
        <dbReference type="RuleBase" id="RU363032"/>
    </source>
</evidence>
<keyword evidence="4 7" id="KW-0812">Transmembrane</keyword>
<dbReference type="AlphaFoldDB" id="A0A4Q2KZQ0"/>